<dbReference type="InterPro" id="IPR011098">
    <property type="entry name" value="G5_dom"/>
</dbReference>
<organism evidence="10 11">
    <name type="scientific">Streptococcus mitis</name>
    <dbReference type="NCBI Taxonomy" id="28037"/>
    <lineage>
        <taxon>Bacteria</taxon>
        <taxon>Bacillati</taxon>
        <taxon>Bacillota</taxon>
        <taxon>Bacilli</taxon>
        <taxon>Lactobacillales</taxon>
        <taxon>Streptococcaceae</taxon>
        <taxon>Streptococcus</taxon>
        <taxon>Streptococcus mitis group</taxon>
    </lineage>
</organism>
<keyword evidence="3 7" id="KW-0732">Signal</keyword>
<dbReference type="InterPro" id="IPR005201">
    <property type="entry name" value="TIM_ENGase"/>
</dbReference>
<dbReference type="PROSITE" id="PS51109">
    <property type="entry name" value="G5"/>
    <property type="match status" value="4"/>
</dbReference>
<keyword evidence="5" id="KW-0175">Coiled coil</keyword>
<feature type="signal peptide" evidence="7">
    <location>
        <begin position="1"/>
        <end position="37"/>
    </location>
</feature>
<dbReference type="EMBL" id="JPFT01000003">
    <property type="protein sequence ID" value="KEQ34020.1"/>
    <property type="molecule type" value="Genomic_DNA"/>
</dbReference>
<dbReference type="Pfam" id="PF04650">
    <property type="entry name" value="YSIRK_signal"/>
    <property type="match status" value="1"/>
</dbReference>
<keyword evidence="2" id="KW-0964">Secreted</keyword>
<evidence type="ECO:0000259" key="8">
    <source>
        <dbReference type="PROSITE" id="PS50847"/>
    </source>
</evidence>
<feature type="coiled-coil region" evidence="5">
    <location>
        <begin position="1272"/>
        <end position="1323"/>
    </location>
</feature>
<feature type="domain" description="G5" evidence="9">
    <location>
        <begin position="1645"/>
        <end position="1721"/>
    </location>
</feature>
<dbReference type="PATRIC" id="fig|28037.99.peg.304"/>
<dbReference type="GO" id="GO:0033925">
    <property type="term" value="F:mannosyl-glycoprotein endo-beta-N-acetylglucosaminidase activity"/>
    <property type="evidence" value="ECO:0007669"/>
    <property type="project" value="InterPro"/>
</dbReference>
<dbReference type="Gene3D" id="2.60.40.3630">
    <property type="match status" value="2"/>
</dbReference>
<feature type="compositionally biased region" description="Basic and acidic residues" evidence="6">
    <location>
        <begin position="149"/>
        <end position="176"/>
    </location>
</feature>
<accession>A0A081PTJ7</accession>
<dbReference type="GO" id="GO:0005829">
    <property type="term" value="C:cytosol"/>
    <property type="evidence" value="ECO:0007669"/>
    <property type="project" value="UniProtKB-SubCell"/>
</dbReference>
<feature type="compositionally biased region" description="Basic and acidic residues" evidence="6">
    <location>
        <begin position="56"/>
        <end position="83"/>
    </location>
</feature>
<dbReference type="Gene3D" id="2.20.230.10">
    <property type="entry name" value="Resuscitation-promoting factor rpfb"/>
    <property type="match status" value="4"/>
</dbReference>
<evidence type="ECO:0000256" key="7">
    <source>
        <dbReference type="SAM" id="SignalP"/>
    </source>
</evidence>
<keyword evidence="1" id="KW-0134">Cell wall</keyword>
<comment type="caution">
    <text evidence="10">The sequence shown here is derived from an EMBL/GenBank/DDBJ whole genome shotgun (WGS) entry which is preliminary data.</text>
</comment>
<dbReference type="Gene3D" id="2.60.40.10">
    <property type="entry name" value="Immunoglobulins"/>
    <property type="match status" value="1"/>
</dbReference>
<dbReference type="Pfam" id="PF03644">
    <property type="entry name" value="Glyco_hydro_85"/>
    <property type="match status" value="1"/>
</dbReference>
<feature type="domain" description="G5" evidence="9">
    <location>
        <begin position="1378"/>
        <end position="1454"/>
    </location>
</feature>
<feature type="compositionally biased region" description="Low complexity" evidence="6">
    <location>
        <begin position="85"/>
        <end position="110"/>
    </location>
</feature>
<evidence type="ECO:0000259" key="9">
    <source>
        <dbReference type="PROSITE" id="PS51109"/>
    </source>
</evidence>
<evidence type="ECO:0000256" key="3">
    <source>
        <dbReference type="ARBA" id="ARBA00022729"/>
    </source>
</evidence>
<dbReference type="Proteomes" id="UP000028093">
    <property type="component" value="Unassembled WGS sequence"/>
</dbReference>
<dbReference type="InterPro" id="IPR054110">
    <property type="entry name" value="EndoD-like_D2"/>
</dbReference>
<evidence type="ECO:0000313" key="10">
    <source>
        <dbReference type="EMBL" id="KEQ34020.1"/>
    </source>
</evidence>
<evidence type="ECO:0000256" key="4">
    <source>
        <dbReference type="ARBA" id="ARBA00023088"/>
    </source>
</evidence>
<protein>
    <submittedName>
        <fullName evidence="10">Endo-beta-N-acetylglucosaminidase D</fullName>
    </submittedName>
</protein>
<dbReference type="InterPro" id="IPR022038">
    <property type="entry name" value="Ig-like_bact"/>
</dbReference>
<dbReference type="InterPro" id="IPR005877">
    <property type="entry name" value="YSIRK_signal_dom"/>
</dbReference>
<dbReference type="Pfam" id="PF07501">
    <property type="entry name" value="G5"/>
    <property type="match status" value="4"/>
</dbReference>
<dbReference type="Pfam" id="PF21910">
    <property type="entry name" value="GH85_C"/>
    <property type="match status" value="1"/>
</dbReference>
<dbReference type="SMART" id="SM01208">
    <property type="entry name" value="G5"/>
    <property type="match status" value="4"/>
</dbReference>
<evidence type="ECO:0000256" key="2">
    <source>
        <dbReference type="ARBA" id="ARBA00022525"/>
    </source>
</evidence>
<gene>
    <name evidence="10" type="ORF">SK1126_0345</name>
</gene>
<dbReference type="InterPro" id="IPR032979">
    <property type="entry name" value="ENGase"/>
</dbReference>
<dbReference type="Gene3D" id="2.60.120.260">
    <property type="entry name" value="Galactose-binding domain-like"/>
    <property type="match status" value="2"/>
</dbReference>
<feature type="region of interest" description="Disordered" evidence="6">
    <location>
        <begin position="42"/>
        <end position="176"/>
    </location>
</feature>
<feature type="domain" description="Gram-positive cocci surface proteins LPxTG" evidence="8">
    <location>
        <begin position="1749"/>
        <end position="1785"/>
    </location>
</feature>
<dbReference type="InterPro" id="IPR013783">
    <property type="entry name" value="Ig-like_fold"/>
</dbReference>
<feature type="compositionally biased region" description="Basic and acidic residues" evidence="6">
    <location>
        <begin position="128"/>
        <end position="142"/>
    </location>
</feature>
<dbReference type="InterPro" id="IPR019931">
    <property type="entry name" value="LPXTG_anchor"/>
</dbReference>
<feature type="domain" description="G5" evidence="9">
    <location>
        <begin position="1467"/>
        <end position="1543"/>
    </location>
</feature>
<keyword evidence="4" id="KW-0572">Peptidoglycan-anchor</keyword>
<evidence type="ECO:0000256" key="1">
    <source>
        <dbReference type="ARBA" id="ARBA00022512"/>
    </source>
</evidence>
<sequence length="1785" mass="197076">MKNPFFERRCRYSIRKLSVGACSLMIGAVLFAGPTLAEETAVPENNGANTEIVSGESEHPTNEADKQHEGEQARENKPEKVEGVETASETASPASNEAATTETAEAVSAAKPEEKASEVAAETPSAEAKPKSEKEKEIEAKPEAVNQGDESKPAAEANKTEKEVQPDVPKNTEKTLKPKEIKFNSWEDLLKWEPGAREDDAINRGSVALASRRTGHLVNEKASKEAKVQALSNTNSKAKDHASVGGEEFKAYAFDYWQYLDSMVFWEGLVPTPDVIDAGHRNGVPVYGTLFFNWSNSIADQEKFVAALKQDEDGTFPIARKLVDLAKYYGFDGYFINQETTGDLVTPLGEKMRQFMLYTKEYAAKVNHPIKYAWYDAMTYKYGRYHEDGLGDYNYQFMQKEGDKVPADQFFANFNWNKEKNDHSVEMAKWLERSQYDVFAGLELQQGGSYKTKVKWDALLDEKGKLRLSLGLFAPDTITSLGKTGEDYHKNEDIFFTGYQGDPTAQKPADKEWYGIANLVADRTPAVGRTFTTSFNTGHGRKWFVDGKVSKDSEWNYRSVSGILPTWRWWQTSTGEKLRAEYDFTDAYNGGNSLKFSGNVAGKTDQDVNLYSTKLEVTEKTKLRVAHKGGKGSKVYMAFSTTPDYKFDDADAWKELTLSDNWTNEEFDLSSLAGKTIYAVKLFFEHEGAVKDYQFNLGQLTISDNHQAPQAPTGLSVVKQSLKNAQEAEAVVQFAGNQDADFYEVYEKNGDNWRLLTGSSASTIYLPKVSRSANATGTTQELKVVAVGKNGLRSEAATTSFNWGMTVQDTTLPRPLAENIVPGATVIGSTFPNTEGGEGIEGMLNGTITSLSDKWSSGQLSGSVDIRLTQPRRVVRWVMDHAGAGGESVNDGLMNTKDFDLYYKDTDGEWKLAKEVRGNKAHVTDITLDKPITAQDWRLHVITSDNGTPWKAIRIYNWKMYETLDTESQNIPMTKVAARSLGNHQVQLGFSDVPAGATITVYDKPDSQTPIATLKTETGGDLAPAPLAFDKQPKLLYYRTQLPDKEISNTLAVAIPQDERKIKSVSLEKGPKKTVYKEGEKLDLRGGTLRIQYEEGQADELINLTHSGVTVSGYEAHQKGEQNLTLQYLGLPVSGDLKVQVTGQDEGKPKEVAGLYITKKSKTDYLVGDQLDLSEGRFGVLYDDEAEETHSFTDEGVEITGYDAQKTGRQTLTLHYKGHTAEFDVLVSPKAAVNDEYLKQEITAAQGSQSTLAYTFSSEDKQAVLVEKLNAAKAVAENHDASQEEVNKALNELKQAGADLDGNQRYQTAREELEGLLESVREKDPKAELIGQAETLLASEMPTPQAFADMKEKLNKKLAPAEESHHVGSMDPSEVAPTGEVLPELVVETETIAYERQERPNANLLKGQRQLVQKGEEGQIHRLVEVDAQGNRILRTTEILKEAVPEITEVGTKVLSSNQPAEGVKDLVLETPKLEVEEDTVAFNRQERPNANLLKGQRQLVQAGVEGQIRRLVDVDSQGNRTLRSTEVLKEAVPEITEVGIKVLSSNQPAEGVKDLVLEIPKLEIEEDTVAFKHQERPNPNLPVGQRQLVQAGVEGQIRRLVEVDAQGNRTLRSTEVLKEAVPEITGVGTKVLSSNQPAEGVKDLVLEIPKLEIEKDTVAFKHQERPNPNLPVGQRQLVQAGVEGQIRRLVEVDSQGNRTLRSTEVIQEAIPEIVEIGTKVKTEPAAVVTKEKPVQNTAVKSEEASTQLPNTGTADANEALIAGLVSLGLASLALTMKQKKEDKD</sequence>
<dbReference type="PANTHER" id="PTHR13246:SF1">
    <property type="entry name" value="CYTOSOLIC ENDO-BETA-N-ACETYLGLUCOSAMINIDASE"/>
    <property type="match status" value="1"/>
</dbReference>
<evidence type="ECO:0000256" key="5">
    <source>
        <dbReference type="SAM" id="Coils"/>
    </source>
</evidence>
<reference evidence="10 11" key="1">
    <citation type="submission" date="2014-05" db="EMBL/GenBank/DDBJ databases">
        <authorList>
            <person name="Daugherty S.C."/>
            <person name="Tallon L.J."/>
            <person name="Sadzewicz L."/>
            <person name="Kilian M."/>
            <person name="Tettelin H."/>
        </authorList>
    </citation>
    <scope>NUCLEOTIDE SEQUENCE [LARGE SCALE GENOMIC DNA]</scope>
    <source>
        <strain evidence="10 11">SK1126</strain>
    </source>
</reference>
<evidence type="ECO:0000256" key="6">
    <source>
        <dbReference type="SAM" id="MobiDB-lite"/>
    </source>
</evidence>
<dbReference type="RefSeq" id="WP_033681328.1">
    <property type="nucleotide sequence ID" value="NZ_JPFT01000003.1"/>
</dbReference>
<dbReference type="PANTHER" id="PTHR13246">
    <property type="entry name" value="ENDO BETA N-ACETYLGLUCOSAMINIDASE"/>
    <property type="match status" value="1"/>
</dbReference>
<dbReference type="Gene3D" id="1.20.120.1850">
    <property type="entry name" value="Ebh helix bundles repeating unit (S and A modules)"/>
    <property type="match status" value="1"/>
</dbReference>
<dbReference type="Gene3D" id="3.20.20.80">
    <property type="entry name" value="Glycosidases"/>
    <property type="match status" value="1"/>
</dbReference>
<dbReference type="NCBIfam" id="TIGR01167">
    <property type="entry name" value="LPXTG_anchor"/>
    <property type="match status" value="1"/>
</dbReference>
<dbReference type="Pfam" id="PF07523">
    <property type="entry name" value="Big_3"/>
    <property type="match status" value="2"/>
</dbReference>
<proteinExistence type="predicted"/>
<evidence type="ECO:0000313" key="11">
    <source>
        <dbReference type="Proteomes" id="UP000028093"/>
    </source>
</evidence>
<feature type="chain" id="PRO_5001762174" evidence="7">
    <location>
        <begin position="38"/>
        <end position="1785"/>
    </location>
</feature>
<dbReference type="PROSITE" id="PS50847">
    <property type="entry name" value="GRAM_POS_ANCHORING"/>
    <property type="match status" value="1"/>
</dbReference>
<name>A0A081PTJ7_STRMT</name>
<dbReference type="NCBIfam" id="TIGR01168">
    <property type="entry name" value="YSIRK_signal"/>
    <property type="match status" value="1"/>
</dbReference>
<feature type="domain" description="G5" evidence="9">
    <location>
        <begin position="1556"/>
        <end position="1632"/>
    </location>
</feature>